<dbReference type="GO" id="GO:0005886">
    <property type="term" value="C:plasma membrane"/>
    <property type="evidence" value="ECO:0007669"/>
    <property type="project" value="TreeGrafter"/>
</dbReference>
<feature type="transmembrane region" description="Helical" evidence="1">
    <location>
        <begin position="172"/>
        <end position="194"/>
    </location>
</feature>
<feature type="transmembrane region" description="Helical" evidence="1">
    <location>
        <begin position="226"/>
        <end position="249"/>
    </location>
</feature>
<dbReference type="PANTHER" id="PTHR30503">
    <property type="entry name" value="INNER MEMBRANE PROTEIN YEDI"/>
    <property type="match status" value="1"/>
</dbReference>
<accession>A0A849L3X4</accession>
<keyword evidence="1" id="KW-1133">Transmembrane helix</keyword>
<dbReference type="Proteomes" id="UP000572377">
    <property type="component" value="Unassembled WGS sequence"/>
</dbReference>
<sequence length="323" mass="32964">MSGLLSLLDDVATIAKVAAASVDDVMGQAAKAGAKAAGAVIDDAAVTPKYVHGFEAARELPIVWRIARGSLRNKLFFLLPAALVLSALAPWAITPLLMLGGGYLCFEGAEKVAHRLFPAAHEKVAPEPVPDDPLHLEEEKVAGAIKTDFILSAEIMTIALANIPESSFAMEAATLAAVAVGITALVYGGVAVIVKADDVGLHMASRGQLGLTRALGRGIVRGMPGFLTALSVIGTAAMLWVGGAIIIHGLEELGLGWPGHLIHDVALAAAHAVPAAGAAVEWAARAAMDGIFGLALGLVLIPLGTKLIAPVWARLTGGGAPAH</sequence>
<dbReference type="InterPro" id="IPR008526">
    <property type="entry name" value="YedI"/>
</dbReference>
<dbReference type="RefSeq" id="WP_171325412.1">
    <property type="nucleotide sequence ID" value="NZ_JABFBC010000002.1"/>
</dbReference>
<dbReference type="EMBL" id="JABFBC010000002">
    <property type="protein sequence ID" value="NNU80920.1"/>
    <property type="molecule type" value="Genomic_DNA"/>
</dbReference>
<organism evidence="2 3">
    <name type="scientific">Halovulum dunhuangense</name>
    <dbReference type="NCBI Taxonomy" id="1505036"/>
    <lineage>
        <taxon>Bacteria</taxon>
        <taxon>Pseudomonadati</taxon>
        <taxon>Pseudomonadota</taxon>
        <taxon>Alphaproteobacteria</taxon>
        <taxon>Rhodobacterales</taxon>
        <taxon>Paracoccaceae</taxon>
        <taxon>Halovulum</taxon>
    </lineage>
</organism>
<feature type="transmembrane region" description="Helical" evidence="1">
    <location>
        <begin position="291"/>
        <end position="313"/>
    </location>
</feature>
<evidence type="ECO:0000313" key="2">
    <source>
        <dbReference type="EMBL" id="NNU80920.1"/>
    </source>
</evidence>
<proteinExistence type="predicted"/>
<dbReference type="PIRSF" id="PIRSF016660">
    <property type="entry name" value="YedI"/>
    <property type="match status" value="1"/>
</dbReference>
<gene>
    <name evidence="2" type="ORF">HMH01_10770</name>
</gene>
<keyword evidence="1" id="KW-0812">Transmembrane</keyword>
<dbReference type="Pfam" id="PF05661">
    <property type="entry name" value="DUF808"/>
    <property type="match status" value="1"/>
</dbReference>
<dbReference type="PANTHER" id="PTHR30503:SF3">
    <property type="entry name" value="INNER MEMBRANE PROTEIN YEDI"/>
    <property type="match status" value="1"/>
</dbReference>
<evidence type="ECO:0000256" key="1">
    <source>
        <dbReference type="SAM" id="Phobius"/>
    </source>
</evidence>
<keyword evidence="3" id="KW-1185">Reference proteome</keyword>
<reference evidence="2 3" key="1">
    <citation type="submission" date="2020-05" db="EMBL/GenBank/DDBJ databases">
        <title>Gimesia benthica sp. nov., a novel planctomycete isolated from a deep-sea water sample of the Northwest Indian Ocean.</title>
        <authorList>
            <person name="Wang J."/>
            <person name="Ruan C."/>
            <person name="Song L."/>
            <person name="Zhu Y."/>
            <person name="Li A."/>
            <person name="Zheng X."/>
            <person name="Wang L."/>
            <person name="Lu Z."/>
            <person name="Huang Y."/>
            <person name="Du W."/>
            <person name="Zhou Y."/>
            <person name="Huang L."/>
            <person name="Dai X."/>
        </authorList>
    </citation>
    <scope>NUCLEOTIDE SEQUENCE [LARGE SCALE GENOMIC DNA]</scope>
    <source>
        <strain evidence="2 3">YYQ-30</strain>
    </source>
</reference>
<feature type="transmembrane region" description="Helical" evidence="1">
    <location>
        <begin position="75"/>
        <end position="93"/>
    </location>
</feature>
<protein>
    <submittedName>
        <fullName evidence="2">DUF808 domain-containing protein</fullName>
    </submittedName>
</protein>
<dbReference type="AlphaFoldDB" id="A0A849L3X4"/>
<evidence type="ECO:0000313" key="3">
    <source>
        <dbReference type="Proteomes" id="UP000572377"/>
    </source>
</evidence>
<feature type="transmembrane region" description="Helical" evidence="1">
    <location>
        <begin position="261"/>
        <end position="284"/>
    </location>
</feature>
<comment type="caution">
    <text evidence="2">The sequence shown here is derived from an EMBL/GenBank/DDBJ whole genome shotgun (WGS) entry which is preliminary data.</text>
</comment>
<name>A0A849L3X4_9RHOB</name>
<keyword evidence="1" id="KW-0472">Membrane</keyword>